<feature type="transmembrane region" description="Helical" evidence="2">
    <location>
        <begin position="217"/>
        <end position="238"/>
    </location>
</feature>
<keyword evidence="5" id="KW-1185">Reference proteome</keyword>
<feature type="transmembrane region" description="Helical" evidence="2">
    <location>
        <begin position="139"/>
        <end position="159"/>
    </location>
</feature>
<dbReference type="OrthoDB" id="2329186at2"/>
<feature type="transmembrane region" description="Helical" evidence="2">
    <location>
        <begin position="7"/>
        <end position="26"/>
    </location>
</feature>
<keyword evidence="2" id="KW-0472">Membrane</keyword>
<dbReference type="Proteomes" id="UP000051955">
    <property type="component" value="Unassembled WGS sequence"/>
</dbReference>
<feature type="transmembrane region" description="Helical" evidence="2">
    <location>
        <begin position="38"/>
        <end position="61"/>
    </location>
</feature>
<evidence type="ECO:0000313" key="5">
    <source>
        <dbReference type="Proteomes" id="UP000051955"/>
    </source>
</evidence>
<feature type="domain" description="CAAX prenyl protease 2/Lysostaphin resistance protein A-like" evidence="3">
    <location>
        <begin position="104"/>
        <end position="202"/>
    </location>
</feature>
<dbReference type="GO" id="GO:0004175">
    <property type="term" value="F:endopeptidase activity"/>
    <property type="evidence" value="ECO:0007669"/>
    <property type="project" value="UniProtKB-ARBA"/>
</dbReference>
<keyword evidence="2" id="KW-1133">Transmembrane helix</keyword>
<dbReference type="RefSeq" id="WP_057802004.1">
    <property type="nucleotide sequence ID" value="NZ_AZDV01000006.1"/>
</dbReference>
<accession>A0A0R1LIU0</accession>
<dbReference type="PANTHER" id="PTHR36435">
    <property type="entry name" value="SLR1288 PROTEIN"/>
    <property type="match status" value="1"/>
</dbReference>
<evidence type="ECO:0000256" key="1">
    <source>
        <dbReference type="ARBA" id="ARBA00009067"/>
    </source>
</evidence>
<comment type="caution">
    <text evidence="4">The sequence shown here is derived from an EMBL/GenBank/DDBJ whole genome shotgun (WGS) entry which is preliminary data.</text>
</comment>
<dbReference type="PANTHER" id="PTHR36435:SF1">
    <property type="entry name" value="CAAX AMINO TERMINAL PROTEASE FAMILY PROTEIN"/>
    <property type="match status" value="1"/>
</dbReference>
<gene>
    <name evidence="4" type="ORF">FD25_GL000084</name>
</gene>
<evidence type="ECO:0000259" key="3">
    <source>
        <dbReference type="Pfam" id="PF02517"/>
    </source>
</evidence>
<dbReference type="PATRIC" id="fig|1423715.3.peg.87"/>
<dbReference type="InterPro" id="IPR052710">
    <property type="entry name" value="CAAX_protease"/>
</dbReference>
<dbReference type="InterPro" id="IPR003675">
    <property type="entry name" value="Rce1/LyrA-like_dom"/>
</dbReference>
<proteinExistence type="inferred from homology"/>
<evidence type="ECO:0000313" key="4">
    <source>
        <dbReference type="EMBL" id="KRK95669.1"/>
    </source>
</evidence>
<name>A0A0R1LIU0_9LACO</name>
<dbReference type="EMBL" id="AZDV01000006">
    <property type="protein sequence ID" value="KRK95669.1"/>
    <property type="molecule type" value="Genomic_DNA"/>
</dbReference>
<dbReference type="STRING" id="1423715.FD25_GL000084"/>
<feature type="transmembrane region" description="Helical" evidence="2">
    <location>
        <begin position="101"/>
        <end position="118"/>
    </location>
</feature>
<evidence type="ECO:0000256" key="2">
    <source>
        <dbReference type="SAM" id="Phobius"/>
    </source>
</evidence>
<feature type="transmembrane region" description="Helical" evidence="2">
    <location>
        <begin position="73"/>
        <end position="95"/>
    </location>
</feature>
<keyword evidence="2" id="KW-0812">Transmembrane</keyword>
<organism evidence="4 5">
    <name type="scientific">Levilactobacillus acidifarinae DSM 19394 = JCM 15949</name>
    <dbReference type="NCBI Taxonomy" id="1423715"/>
    <lineage>
        <taxon>Bacteria</taxon>
        <taxon>Bacillati</taxon>
        <taxon>Bacillota</taxon>
        <taxon>Bacilli</taxon>
        <taxon>Lactobacillales</taxon>
        <taxon>Lactobacillaceae</taxon>
        <taxon>Levilactobacillus</taxon>
    </lineage>
</organism>
<protein>
    <recommendedName>
        <fullName evidence="3">CAAX prenyl protease 2/Lysostaphin resistance protein A-like domain-containing protein</fullName>
    </recommendedName>
</protein>
<dbReference type="Pfam" id="PF02517">
    <property type="entry name" value="Rce1-like"/>
    <property type="match status" value="1"/>
</dbReference>
<reference evidence="4 5" key="1">
    <citation type="journal article" date="2015" name="Genome Announc.">
        <title>Expanding the biotechnology potential of lactobacilli through comparative genomics of 213 strains and associated genera.</title>
        <authorList>
            <person name="Sun Z."/>
            <person name="Harris H.M."/>
            <person name="McCann A."/>
            <person name="Guo C."/>
            <person name="Argimon S."/>
            <person name="Zhang W."/>
            <person name="Yang X."/>
            <person name="Jeffery I.B."/>
            <person name="Cooney J.C."/>
            <person name="Kagawa T.F."/>
            <person name="Liu W."/>
            <person name="Song Y."/>
            <person name="Salvetti E."/>
            <person name="Wrobel A."/>
            <person name="Rasinkangas P."/>
            <person name="Parkhill J."/>
            <person name="Rea M.C."/>
            <person name="O'Sullivan O."/>
            <person name="Ritari J."/>
            <person name="Douillard F.P."/>
            <person name="Paul Ross R."/>
            <person name="Yang R."/>
            <person name="Briner A.E."/>
            <person name="Felis G.E."/>
            <person name="de Vos W.M."/>
            <person name="Barrangou R."/>
            <person name="Klaenhammer T.R."/>
            <person name="Caufield P.W."/>
            <person name="Cui Y."/>
            <person name="Zhang H."/>
            <person name="O'Toole P.W."/>
        </authorList>
    </citation>
    <scope>NUCLEOTIDE SEQUENCE [LARGE SCALE GENOMIC DNA]</scope>
    <source>
        <strain evidence="4 5">DSM 19394</strain>
    </source>
</reference>
<sequence>MHIKAILRLGGLCALSLVVMLGLGTIGHLRQLSDPTDIILQDGILLVLMLGLNAEWLRVPIFLRSALPFRQQVAINAVPLVIIGLTGLELLTFTQVQLRPFVMPITLAFLLALCAASYEEYFFRGLVLALVMRLMPHHLLSAVMGASLIFGLFHLVNWVHQPLNVTLLQMGNAWAMGLLLSAVYLRTRGLLWPILCHFVNDFTVMVMTGLAEDTRPTASVPTGLAVAVVYVVTAMILLRPTKRAGLEWPTQPVENVW</sequence>
<comment type="similarity">
    <text evidence="1">Belongs to the UPF0177 family.</text>
</comment>
<dbReference type="AlphaFoldDB" id="A0A0R1LIU0"/>
<dbReference type="GO" id="GO:0080120">
    <property type="term" value="P:CAAX-box protein maturation"/>
    <property type="evidence" value="ECO:0007669"/>
    <property type="project" value="UniProtKB-ARBA"/>
</dbReference>
<feature type="transmembrane region" description="Helical" evidence="2">
    <location>
        <begin position="165"/>
        <end position="185"/>
    </location>
</feature>